<evidence type="ECO:0000256" key="13">
    <source>
        <dbReference type="ARBA" id="ARBA00036671"/>
    </source>
</evidence>
<evidence type="ECO:0000256" key="1">
    <source>
        <dbReference type="ARBA" id="ARBA00004141"/>
    </source>
</evidence>
<dbReference type="OMA" id="WSYILWQ"/>
<evidence type="ECO:0000256" key="4">
    <source>
        <dbReference type="ARBA" id="ARBA00013122"/>
    </source>
</evidence>
<dbReference type="GO" id="GO:0005789">
    <property type="term" value="C:endoplasmic reticulum membrane"/>
    <property type="evidence" value="ECO:0007669"/>
    <property type="project" value="TreeGrafter"/>
</dbReference>
<dbReference type="Pfam" id="PF04387">
    <property type="entry name" value="PTPLA"/>
    <property type="match status" value="1"/>
</dbReference>
<dbReference type="InterPro" id="IPR007482">
    <property type="entry name" value="Tyr_Pase-like_PTPLA"/>
</dbReference>
<evidence type="ECO:0000256" key="3">
    <source>
        <dbReference type="ARBA" id="ARBA00007811"/>
    </source>
</evidence>
<evidence type="ECO:0000256" key="12">
    <source>
        <dbReference type="ARBA" id="ARBA00023239"/>
    </source>
</evidence>
<comment type="subcellular location">
    <subcellularLocation>
        <location evidence="1">Membrane</location>
        <topology evidence="1">Multi-pass membrane protein</topology>
    </subcellularLocation>
</comment>
<dbReference type="GO" id="GO:0042761">
    <property type="term" value="P:very long-chain fatty acid biosynthetic process"/>
    <property type="evidence" value="ECO:0007669"/>
    <property type="project" value="TreeGrafter"/>
</dbReference>
<feature type="transmembrane region" description="Helical" evidence="14">
    <location>
        <begin position="178"/>
        <end position="202"/>
    </location>
</feature>
<comment type="similarity">
    <text evidence="3">Belongs to the very long-chain fatty acids dehydratase HACD family.</text>
</comment>
<dbReference type="AlphaFoldDB" id="A0A0S4J5C4"/>
<evidence type="ECO:0000256" key="10">
    <source>
        <dbReference type="ARBA" id="ARBA00023136"/>
    </source>
</evidence>
<evidence type="ECO:0000256" key="6">
    <source>
        <dbReference type="ARBA" id="ARBA00022692"/>
    </source>
</evidence>
<dbReference type="VEuPathDB" id="TriTrypDB:BSAL_06155"/>
<comment type="catalytic activity">
    <reaction evidence="13">
        <text>a very-long-chain (3R)-3-hydroxyacyl-CoA = a very-long-chain (2E)-enoyl-CoA + H2O</text>
        <dbReference type="Rhea" id="RHEA:45812"/>
        <dbReference type="ChEBI" id="CHEBI:15377"/>
        <dbReference type="ChEBI" id="CHEBI:83728"/>
        <dbReference type="ChEBI" id="CHEBI:85440"/>
        <dbReference type="EC" id="4.2.1.134"/>
    </reaction>
</comment>
<evidence type="ECO:0000256" key="8">
    <source>
        <dbReference type="ARBA" id="ARBA00022989"/>
    </source>
</evidence>
<feature type="transmembrane region" description="Helical" evidence="14">
    <location>
        <begin position="134"/>
        <end position="158"/>
    </location>
</feature>
<dbReference type="GO" id="GO:0102158">
    <property type="term" value="F:very-long-chain (3R)-3-hydroxyacyl-CoA dehydratase activity"/>
    <property type="evidence" value="ECO:0007669"/>
    <property type="project" value="UniProtKB-EC"/>
</dbReference>
<evidence type="ECO:0000256" key="14">
    <source>
        <dbReference type="SAM" id="Phobius"/>
    </source>
</evidence>
<evidence type="ECO:0000256" key="2">
    <source>
        <dbReference type="ARBA" id="ARBA00005194"/>
    </source>
</evidence>
<reference evidence="16" key="1">
    <citation type="submission" date="2015-09" db="EMBL/GenBank/DDBJ databases">
        <authorList>
            <consortium name="Pathogen Informatics"/>
        </authorList>
    </citation>
    <scope>NUCLEOTIDE SEQUENCE [LARGE SCALE GENOMIC DNA]</scope>
    <source>
        <strain evidence="16">Lake Konstanz</strain>
    </source>
</reference>
<evidence type="ECO:0000256" key="5">
    <source>
        <dbReference type="ARBA" id="ARBA00022516"/>
    </source>
</evidence>
<feature type="transmembrane region" description="Helical" evidence="14">
    <location>
        <begin position="6"/>
        <end position="26"/>
    </location>
</feature>
<comment type="pathway">
    <text evidence="2">Lipid metabolism; fatty acid biosynthesis.</text>
</comment>
<protein>
    <recommendedName>
        <fullName evidence="4">very-long-chain (3R)-3-hydroxyacyl-CoA dehydratase</fullName>
        <ecNumber evidence="4">4.2.1.134</ecNumber>
    </recommendedName>
</protein>
<dbReference type="OrthoDB" id="46988at2759"/>
<keyword evidence="16" id="KW-1185">Reference proteome</keyword>
<keyword evidence="7" id="KW-0276">Fatty acid metabolism</keyword>
<gene>
    <name evidence="15" type="ORF">BSAL_06155</name>
</gene>
<keyword evidence="12" id="KW-0456">Lyase</keyword>
<organism evidence="15 16">
    <name type="scientific">Bodo saltans</name>
    <name type="common">Flagellated protozoan</name>
    <dbReference type="NCBI Taxonomy" id="75058"/>
    <lineage>
        <taxon>Eukaryota</taxon>
        <taxon>Discoba</taxon>
        <taxon>Euglenozoa</taxon>
        <taxon>Kinetoplastea</taxon>
        <taxon>Metakinetoplastina</taxon>
        <taxon>Eubodonida</taxon>
        <taxon>Bodonidae</taxon>
        <taxon>Bodo</taxon>
    </lineage>
</organism>
<keyword evidence="10 14" id="KW-0472">Membrane</keyword>
<dbReference type="GO" id="GO:0030497">
    <property type="term" value="P:fatty acid elongation"/>
    <property type="evidence" value="ECO:0007669"/>
    <property type="project" value="TreeGrafter"/>
</dbReference>
<evidence type="ECO:0000256" key="7">
    <source>
        <dbReference type="ARBA" id="ARBA00022832"/>
    </source>
</evidence>
<dbReference type="Proteomes" id="UP000051952">
    <property type="component" value="Unassembled WGS sequence"/>
</dbReference>
<proteinExistence type="inferred from homology"/>
<keyword evidence="11" id="KW-0275">Fatty acid biosynthesis</keyword>
<keyword evidence="6 14" id="KW-0812">Transmembrane</keyword>
<dbReference type="PANTHER" id="PTHR11035">
    <property type="entry name" value="VERY-LONG-CHAIN (3R)-3-HYDROXYACYL-COA DEHYDRATASE"/>
    <property type="match status" value="1"/>
</dbReference>
<accession>A0A0S4J5C4</accession>
<evidence type="ECO:0000313" key="15">
    <source>
        <dbReference type="EMBL" id="CUG84612.1"/>
    </source>
</evidence>
<name>A0A0S4J5C4_BODSA</name>
<sequence length="223" mass="24979">MLTKGYLLAYNGTLLAGWTYVALQVIKNRLSGGSLETLYPLIKKALAVSQSAAVLEILHAATGLVRSAVPTTFIQVMSRLLVLWGAVEIGSKNVTNSWWFTQMVIAWTLSELVRYSYYLIGLVKGKKIPAWLTWLRYSAFIVLYPMGITGEIGCLVKALPHLLQHGTYSVKLPNKWNFIFNFHSFILFGLGVLYPPGSYVMYTHMLKQRSKALAKANEDAKNE</sequence>
<evidence type="ECO:0000256" key="9">
    <source>
        <dbReference type="ARBA" id="ARBA00023098"/>
    </source>
</evidence>
<dbReference type="EMBL" id="CYKH01001125">
    <property type="protein sequence ID" value="CUG84612.1"/>
    <property type="molecule type" value="Genomic_DNA"/>
</dbReference>
<keyword evidence="5" id="KW-0444">Lipid biosynthesis</keyword>
<evidence type="ECO:0000313" key="16">
    <source>
        <dbReference type="Proteomes" id="UP000051952"/>
    </source>
</evidence>
<dbReference type="EC" id="4.2.1.134" evidence="4"/>
<evidence type="ECO:0000256" key="11">
    <source>
        <dbReference type="ARBA" id="ARBA00023160"/>
    </source>
</evidence>
<keyword evidence="8 14" id="KW-1133">Transmembrane helix</keyword>
<dbReference type="UniPathway" id="UPA00094"/>
<keyword evidence="9" id="KW-0443">Lipid metabolism</keyword>
<dbReference type="GO" id="GO:0030148">
    <property type="term" value="P:sphingolipid biosynthetic process"/>
    <property type="evidence" value="ECO:0007669"/>
    <property type="project" value="TreeGrafter"/>
</dbReference>
<dbReference type="PANTHER" id="PTHR11035:SF3">
    <property type="entry name" value="VERY-LONG-CHAIN (3R)-3-HYDROXYACYL-COA DEHYDRATASE"/>
    <property type="match status" value="1"/>
</dbReference>